<protein>
    <recommendedName>
        <fullName evidence="1">KIB1-4 beta-propeller domain-containing protein</fullName>
    </recommendedName>
</protein>
<dbReference type="EMBL" id="WHWC01000019">
    <property type="protein sequence ID" value="KAG8364308.1"/>
    <property type="molecule type" value="Genomic_DNA"/>
</dbReference>
<dbReference type="InterPro" id="IPR005174">
    <property type="entry name" value="KIB1-4_b-propeller"/>
</dbReference>
<dbReference type="PANTHER" id="PTHR40891">
    <property type="entry name" value="DUF295 DOMAIN-CONTAINING PROTEIN"/>
    <property type="match status" value="1"/>
</dbReference>
<accession>A0AAV6W396</accession>
<evidence type="ECO:0000259" key="1">
    <source>
        <dbReference type="Pfam" id="PF03478"/>
    </source>
</evidence>
<dbReference type="PANTHER" id="PTHR40891:SF1">
    <property type="entry name" value="DUF295 DOMAIN-CONTAINING PROTEIN"/>
    <property type="match status" value="1"/>
</dbReference>
<feature type="domain" description="KIB1-4 beta-propeller" evidence="1">
    <location>
        <begin position="22"/>
        <end position="272"/>
    </location>
</feature>
<keyword evidence="3" id="KW-1185">Reference proteome</keyword>
<organism evidence="2 3">
    <name type="scientific">Buddleja alternifolia</name>
    <dbReference type="NCBI Taxonomy" id="168488"/>
    <lineage>
        <taxon>Eukaryota</taxon>
        <taxon>Viridiplantae</taxon>
        <taxon>Streptophyta</taxon>
        <taxon>Embryophyta</taxon>
        <taxon>Tracheophyta</taxon>
        <taxon>Spermatophyta</taxon>
        <taxon>Magnoliopsida</taxon>
        <taxon>eudicotyledons</taxon>
        <taxon>Gunneridae</taxon>
        <taxon>Pentapetalae</taxon>
        <taxon>asterids</taxon>
        <taxon>lamiids</taxon>
        <taxon>Lamiales</taxon>
        <taxon>Scrophulariaceae</taxon>
        <taxon>Buddlejeae</taxon>
        <taxon>Buddleja</taxon>
    </lineage>
</organism>
<dbReference type="Proteomes" id="UP000826271">
    <property type="component" value="Unassembled WGS sequence"/>
</dbReference>
<proteinExistence type="predicted"/>
<sequence>METTNPPWLLVSHGKQYSKQIFYSVFDKRFHTRRVPDLRDKWVLASTYGWLATMDRDTADCCLWNPASMEKIDLPFLFRPFTYKRCFLSKPPNEPGCHVLFISLDFSRRAFCQVGDEEFVLQSSQNGDISLCAVVSFQGKIYGLADPDYRIVTVHFVGKTLELRPIFTEDGGQPLHICRPSRPWMSYYDNYLIESPCGELLAVHKMFHNNYDFRVFRVDTNRKECIELENIDNQAIFLSFMGTSFCCSSTGGIKSNSIYYTIPKSRNLHIYDLDDRSTTFLLPCHSVKRAQTSTHWIEHRSFTKM</sequence>
<dbReference type="Pfam" id="PF03478">
    <property type="entry name" value="Beta-prop_KIB1-4"/>
    <property type="match status" value="1"/>
</dbReference>
<dbReference type="SUPFAM" id="SSF82171">
    <property type="entry name" value="DPP6 N-terminal domain-like"/>
    <property type="match status" value="1"/>
</dbReference>
<comment type="caution">
    <text evidence="2">The sequence shown here is derived from an EMBL/GenBank/DDBJ whole genome shotgun (WGS) entry which is preliminary data.</text>
</comment>
<reference evidence="2" key="1">
    <citation type="submission" date="2019-10" db="EMBL/GenBank/DDBJ databases">
        <authorList>
            <person name="Zhang R."/>
            <person name="Pan Y."/>
            <person name="Wang J."/>
            <person name="Ma R."/>
            <person name="Yu S."/>
        </authorList>
    </citation>
    <scope>NUCLEOTIDE SEQUENCE</scope>
    <source>
        <strain evidence="2">LA-IB0</strain>
        <tissue evidence="2">Leaf</tissue>
    </source>
</reference>
<evidence type="ECO:0000313" key="2">
    <source>
        <dbReference type="EMBL" id="KAG8364308.1"/>
    </source>
</evidence>
<dbReference type="AlphaFoldDB" id="A0AAV6W396"/>
<gene>
    <name evidence="2" type="ORF">BUALT_Bualt19G0115200</name>
</gene>
<evidence type="ECO:0000313" key="3">
    <source>
        <dbReference type="Proteomes" id="UP000826271"/>
    </source>
</evidence>
<name>A0AAV6W396_9LAMI</name>